<dbReference type="Pfam" id="PF02518">
    <property type="entry name" value="HATPase_c"/>
    <property type="match status" value="1"/>
</dbReference>
<evidence type="ECO:0000259" key="13">
    <source>
        <dbReference type="PROSITE" id="PS50110"/>
    </source>
</evidence>
<dbReference type="InterPro" id="IPR036097">
    <property type="entry name" value="HisK_dim/P_sf"/>
</dbReference>
<dbReference type="KEGG" id="oai:OLEAN_C09350"/>
<feature type="transmembrane region" description="Helical" evidence="11">
    <location>
        <begin position="162"/>
        <end position="184"/>
    </location>
</feature>
<dbReference type="Pfam" id="PF00512">
    <property type="entry name" value="HisKA"/>
    <property type="match status" value="1"/>
</dbReference>
<dbReference type="InterPro" id="IPR006189">
    <property type="entry name" value="CHASE_dom"/>
</dbReference>
<feature type="domain" description="Response regulatory" evidence="13">
    <location>
        <begin position="814"/>
        <end position="929"/>
    </location>
</feature>
<keyword evidence="16" id="KW-1185">Reference proteome</keyword>
<keyword evidence="4" id="KW-1003">Cell membrane</keyword>
<keyword evidence="9 11" id="KW-0472">Membrane</keyword>
<comment type="subcellular location">
    <subcellularLocation>
        <location evidence="2">Cell membrane</location>
        <topology evidence="2">Multi-pass membrane protein</topology>
    </subcellularLocation>
</comment>
<dbReference type="InterPro" id="IPR042240">
    <property type="entry name" value="CHASE_sf"/>
</dbReference>
<dbReference type="InterPro" id="IPR011006">
    <property type="entry name" value="CheY-like_superfamily"/>
</dbReference>
<dbReference type="SMART" id="SM00387">
    <property type="entry name" value="HATPase_c"/>
    <property type="match status" value="1"/>
</dbReference>
<dbReference type="SUPFAM" id="SSF47384">
    <property type="entry name" value="Homodimeric domain of signal transducing histidine kinase"/>
    <property type="match status" value="1"/>
</dbReference>
<dbReference type="PROSITE" id="PS50109">
    <property type="entry name" value="HIS_KIN"/>
    <property type="match status" value="1"/>
</dbReference>
<comment type="catalytic activity">
    <reaction evidence="1">
        <text>ATP + protein L-histidine = ADP + protein N-phospho-L-histidine.</text>
        <dbReference type="EC" id="2.7.13.3"/>
    </reaction>
</comment>
<evidence type="ECO:0000313" key="15">
    <source>
        <dbReference type="EMBL" id="CCK75111.1"/>
    </source>
</evidence>
<evidence type="ECO:0000256" key="7">
    <source>
        <dbReference type="ARBA" id="ARBA00022989"/>
    </source>
</evidence>
<dbReference type="PROSITE" id="PS50110">
    <property type="entry name" value="RESPONSE_REGULATORY"/>
    <property type="match status" value="1"/>
</dbReference>
<dbReference type="PANTHER" id="PTHR45339:SF3">
    <property type="entry name" value="HISTIDINE KINASE"/>
    <property type="match status" value="1"/>
</dbReference>
<evidence type="ECO:0000256" key="3">
    <source>
        <dbReference type="ARBA" id="ARBA00012438"/>
    </source>
</evidence>
<evidence type="ECO:0000256" key="10">
    <source>
        <dbReference type="PROSITE-ProRule" id="PRU00169"/>
    </source>
</evidence>
<evidence type="ECO:0000313" key="16">
    <source>
        <dbReference type="Proteomes" id="UP000032749"/>
    </source>
</evidence>
<dbReference type="Gene3D" id="1.10.287.130">
    <property type="match status" value="1"/>
</dbReference>
<dbReference type="HOGENOM" id="CLU_000445_114_62_6"/>
<feature type="domain" description="Histidine kinase" evidence="12">
    <location>
        <begin position="538"/>
        <end position="759"/>
    </location>
</feature>
<keyword evidence="6 11" id="KW-0812">Transmembrane</keyword>
<evidence type="ECO:0000256" key="9">
    <source>
        <dbReference type="ARBA" id="ARBA00023136"/>
    </source>
</evidence>
<dbReference type="SUPFAM" id="SSF55874">
    <property type="entry name" value="ATPase domain of HSP90 chaperone/DNA topoisomerase II/histidine kinase"/>
    <property type="match status" value="1"/>
</dbReference>
<evidence type="ECO:0000256" key="6">
    <source>
        <dbReference type="ARBA" id="ARBA00022692"/>
    </source>
</evidence>
<dbReference type="Proteomes" id="UP000032749">
    <property type="component" value="Chromosome"/>
</dbReference>
<dbReference type="Gene3D" id="3.40.50.2300">
    <property type="match status" value="1"/>
</dbReference>
<dbReference type="Pfam" id="PF05231">
    <property type="entry name" value="MASE1"/>
    <property type="match status" value="1"/>
</dbReference>
<keyword evidence="7 11" id="KW-1133">Transmembrane helix</keyword>
<dbReference type="PROSITE" id="PS50839">
    <property type="entry name" value="CHASE"/>
    <property type="match status" value="1"/>
</dbReference>
<dbReference type="PANTHER" id="PTHR45339">
    <property type="entry name" value="HYBRID SIGNAL TRANSDUCTION HISTIDINE KINASE J"/>
    <property type="match status" value="1"/>
</dbReference>
<dbReference type="STRING" id="698738.OLEAN_C09350"/>
<dbReference type="CDD" id="cd17546">
    <property type="entry name" value="REC_hyHK_CKI1_RcsC-like"/>
    <property type="match status" value="1"/>
</dbReference>
<dbReference type="GO" id="GO:0005886">
    <property type="term" value="C:plasma membrane"/>
    <property type="evidence" value="ECO:0007669"/>
    <property type="project" value="UniProtKB-SubCell"/>
</dbReference>
<dbReference type="InterPro" id="IPR007895">
    <property type="entry name" value="MASE1"/>
</dbReference>
<keyword evidence="15" id="KW-0808">Transferase</keyword>
<feature type="transmembrane region" description="Helical" evidence="11">
    <location>
        <begin position="121"/>
        <end position="142"/>
    </location>
</feature>
<dbReference type="Gene3D" id="3.30.565.10">
    <property type="entry name" value="Histidine kinase-like ATPase, C-terminal domain"/>
    <property type="match status" value="1"/>
</dbReference>
<dbReference type="EC" id="2.7.13.3" evidence="3"/>
<evidence type="ECO:0000256" key="8">
    <source>
        <dbReference type="ARBA" id="ARBA00023012"/>
    </source>
</evidence>
<proteinExistence type="predicted"/>
<dbReference type="InterPro" id="IPR004358">
    <property type="entry name" value="Sig_transdc_His_kin-like_C"/>
</dbReference>
<organism evidence="15 16">
    <name type="scientific">Oleispira antarctica RB-8</name>
    <dbReference type="NCBI Taxonomy" id="698738"/>
    <lineage>
        <taxon>Bacteria</taxon>
        <taxon>Pseudomonadati</taxon>
        <taxon>Pseudomonadota</taxon>
        <taxon>Gammaproteobacteria</taxon>
        <taxon>Oceanospirillales</taxon>
        <taxon>Oceanospirillaceae</taxon>
        <taxon>Oleispira</taxon>
    </lineage>
</organism>
<feature type="domain" description="CHASE" evidence="14">
    <location>
        <begin position="327"/>
        <end position="426"/>
    </location>
</feature>
<feature type="transmembrane region" description="Helical" evidence="11">
    <location>
        <begin position="6"/>
        <end position="25"/>
    </location>
</feature>
<dbReference type="Pfam" id="PF00072">
    <property type="entry name" value="Response_reg"/>
    <property type="match status" value="1"/>
</dbReference>
<dbReference type="Gene3D" id="3.30.450.350">
    <property type="entry name" value="CHASE domain"/>
    <property type="match status" value="1"/>
</dbReference>
<dbReference type="Pfam" id="PF03924">
    <property type="entry name" value="CHASE"/>
    <property type="match status" value="1"/>
</dbReference>
<feature type="transmembrane region" description="Helical" evidence="11">
    <location>
        <begin position="196"/>
        <end position="217"/>
    </location>
</feature>
<evidence type="ECO:0000256" key="5">
    <source>
        <dbReference type="ARBA" id="ARBA00022553"/>
    </source>
</evidence>
<dbReference type="InterPro" id="IPR036890">
    <property type="entry name" value="HATPase_C_sf"/>
</dbReference>
<evidence type="ECO:0000256" key="1">
    <source>
        <dbReference type="ARBA" id="ARBA00000085"/>
    </source>
</evidence>
<dbReference type="SMART" id="SM00448">
    <property type="entry name" value="REC"/>
    <property type="match status" value="1"/>
</dbReference>
<gene>
    <name evidence="15" type="ORF">OLEAN_C09350</name>
</gene>
<dbReference type="PRINTS" id="PR00344">
    <property type="entry name" value="BCTRLSENSOR"/>
</dbReference>
<dbReference type="SMART" id="SM00388">
    <property type="entry name" value="HisKA"/>
    <property type="match status" value="1"/>
</dbReference>
<feature type="transmembrane region" description="Helical" evidence="11">
    <location>
        <begin position="479"/>
        <end position="500"/>
    </location>
</feature>
<reference evidence="15 16" key="1">
    <citation type="journal article" date="2013" name="Nat. Commun.">
        <title>Genome sequence and functional genomic analysis of the oil-degrading bacterium Oleispira antarctica.</title>
        <authorList>
            <person name="Kube M."/>
            <person name="Chernikova T.N."/>
            <person name="Al-Ramahi Y."/>
            <person name="Beloqui A."/>
            <person name="Lopez-Cortez N."/>
            <person name="Guazzaroni M.E."/>
            <person name="Heipieper H.J."/>
            <person name="Klages S."/>
            <person name="Kotsyurbenko O.R."/>
            <person name="Langer I."/>
            <person name="Nechitaylo T.Y."/>
            <person name="Lunsdorf H."/>
            <person name="Fernandez M."/>
            <person name="Juarez S."/>
            <person name="Ciordia S."/>
            <person name="Singer A."/>
            <person name="Kagan O."/>
            <person name="Egorova O."/>
            <person name="Petit P.A."/>
            <person name="Stogios P."/>
            <person name="Kim Y."/>
            <person name="Tchigvintsev A."/>
            <person name="Flick R."/>
            <person name="Denaro R."/>
            <person name="Genovese M."/>
            <person name="Albar J.P."/>
            <person name="Reva O.N."/>
            <person name="Martinez-Gomariz M."/>
            <person name="Tran H."/>
            <person name="Ferrer M."/>
            <person name="Savchenko A."/>
            <person name="Yakunin A.F."/>
            <person name="Yakimov M.M."/>
            <person name="Golyshina O.V."/>
            <person name="Reinhardt R."/>
            <person name="Golyshin P.N."/>
        </authorList>
    </citation>
    <scope>NUCLEOTIDE SEQUENCE [LARGE SCALE GENOMIC DNA]</scope>
</reference>
<evidence type="ECO:0000256" key="11">
    <source>
        <dbReference type="SAM" id="Phobius"/>
    </source>
</evidence>
<dbReference type="CDD" id="cd00082">
    <property type="entry name" value="HisKA"/>
    <property type="match status" value="1"/>
</dbReference>
<dbReference type="CDD" id="cd16922">
    <property type="entry name" value="HATPase_EvgS-ArcB-TorS-like"/>
    <property type="match status" value="1"/>
</dbReference>
<evidence type="ECO:0000259" key="14">
    <source>
        <dbReference type="PROSITE" id="PS50839"/>
    </source>
</evidence>
<dbReference type="InterPro" id="IPR001789">
    <property type="entry name" value="Sig_transdc_resp-reg_receiver"/>
</dbReference>
<dbReference type="EMBL" id="FO203512">
    <property type="protein sequence ID" value="CCK75111.1"/>
    <property type="molecule type" value="Genomic_DNA"/>
</dbReference>
<sequence>MPHSSYSFGLYIGFFCAYLIVGHLLSNFAFQSQIVPIWLPAGIALVGCYLWWWRFIPAVFIASFAFNYSVQTSIDDITLSTEQGIGLSLISMGASLQAFVGSALLRYWLGHPLRQASNIKILYFIFVVGIFVNLISSSIGTFSLTVFSPAYSMKNYWNNFLYWWLGDSLGVLLVAPFLLSFFSTKESEINLKRSRVLIVSTSSFLFLSILVLTGFFIDFSNENTKKSTVREVRSIENGLYRELNNSTVQLQNLASYIQNTDSISRIDFAQVVSKLTDNQPTIAAMSWNPVILQEEKIKHQVELKNIYDKDVIIRGESLLSSDPVVYVRLIFPEESNDKAIGFNVFSNQDRKKTLIDAEMNFQAKATPIIQLVQSKYNKPAYLMFFPIFKGNKNLRGYVAGVFLAEDMILKALDFSETKRFNYELYEAGKDHWFSANNDGGVLKGSGDAEKLEFKLSGQIWHLYLQANTEYLSQQKSQSYLLLFFLEFVIVAFIMLFILMVNSRQIYLNEQVAEKTQSLNRAVEDANLANSAKSRFLANMSHEIRTPMNAVIGFSRLAKESGDLSVVQDYLEKIEISSDFLLNIVDDILDISKIEADKLVLSHENFDIHQSLHRLNSLFYSQAESKGLTWSLINNIPKTLMFKGDQVRLDQVLVNLCSNALKFTQSGSINIVADVNIINKNKNQIIVRVQDSGIGISDGNKDKVFSAFTQADESTSRQFGGTGLGLALSKELSRLMVGDISIVDNKGGGTEFIFQCLMDTADAYFDFQKIVKDQLDIIEEKENSNTTILSDSKGSLQQGAVQSSEHEVMPIAAKHLLVAEDNEINRLVIEAILENEGITADIVNNGQLAVDKIQERAYDAVLMDCQMPVMDGYTATAAIRSIPGYENIPIFALTADATTESKVRAKKVGFTGHLSKPIRVEDLMNALNHM</sequence>
<name>R4YKK8_OLEAN</name>
<dbReference type="InterPro" id="IPR003594">
    <property type="entry name" value="HATPase_dom"/>
</dbReference>
<dbReference type="PATRIC" id="fig|698738.3.peg.975"/>
<feature type="transmembrane region" description="Helical" evidence="11">
    <location>
        <begin position="37"/>
        <end position="65"/>
    </location>
</feature>
<evidence type="ECO:0000256" key="2">
    <source>
        <dbReference type="ARBA" id="ARBA00004651"/>
    </source>
</evidence>
<keyword evidence="5 10" id="KW-0597">Phosphoprotein</keyword>
<dbReference type="GO" id="GO:0000155">
    <property type="term" value="F:phosphorelay sensor kinase activity"/>
    <property type="evidence" value="ECO:0007669"/>
    <property type="project" value="InterPro"/>
</dbReference>
<keyword evidence="8" id="KW-0902">Two-component regulatory system</keyword>
<dbReference type="SUPFAM" id="SSF52172">
    <property type="entry name" value="CheY-like"/>
    <property type="match status" value="1"/>
</dbReference>
<accession>R4YKK8</accession>
<dbReference type="SMART" id="SM01079">
    <property type="entry name" value="CHASE"/>
    <property type="match status" value="1"/>
</dbReference>
<dbReference type="InterPro" id="IPR005467">
    <property type="entry name" value="His_kinase_dom"/>
</dbReference>
<evidence type="ECO:0000256" key="4">
    <source>
        <dbReference type="ARBA" id="ARBA00022475"/>
    </source>
</evidence>
<dbReference type="InterPro" id="IPR003661">
    <property type="entry name" value="HisK_dim/P_dom"/>
</dbReference>
<protein>
    <recommendedName>
        <fullName evidence="3">histidine kinase</fullName>
        <ecNumber evidence="3">2.7.13.3</ecNumber>
    </recommendedName>
</protein>
<evidence type="ECO:0000259" key="12">
    <source>
        <dbReference type="PROSITE" id="PS50109"/>
    </source>
</evidence>
<dbReference type="FunFam" id="3.30.565.10:FF:000010">
    <property type="entry name" value="Sensor histidine kinase RcsC"/>
    <property type="match status" value="1"/>
</dbReference>
<dbReference type="AlphaFoldDB" id="R4YKK8"/>
<feature type="modified residue" description="4-aspartylphosphate" evidence="10">
    <location>
        <position position="863"/>
    </location>
</feature>
<feature type="transmembrane region" description="Helical" evidence="11">
    <location>
        <begin position="85"/>
        <end position="109"/>
    </location>
</feature>